<keyword evidence="2" id="KW-1185">Reference proteome</keyword>
<name>A0A7S7YG31_9VIRU</name>
<reference evidence="1 2" key="1">
    <citation type="submission" date="2020-09" db="EMBL/GenBank/DDBJ databases">
        <authorList>
            <person name="Zhang R."/>
            <person name="Garcia K."/>
            <person name="Ogata H."/>
        </authorList>
    </citation>
    <scope>NUCLEOTIDE SEQUENCE [LARGE SCALE GENOMIC DNA]</scope>
    <source>
        <strain evidence="2">stheno</strain>
    </source>
</reference>
<dbReference type="KEGG" id="vg:80543668"/>
<dbReference type="Proteomes" id="UP001162098">
    <property type="component" value="Segment"/>
</dbReference>
<dbReference type="EMBL" id="MW018138">
    <property type="protein sequence ID" value="QPB44472.1"/>
    <property type="molecule type" value="Genomic_DNA"/>
</dbReference>
<sequence>MSNFNFREALEQNDVRQMENILYHQGWSRCWVPVDACVLAASRGHEQALYWLRQQGCVWEPSLIVEAARKAGHRHIIDRMLNEGDAVIVRASDRLGAILAQMSKVAVIFV</sequence>
<evidence type="ECO:0000313" key="1">
    <source>
        <dbReference type="EMBL" id="QPB44472.1"/>
    </source>
</evidence>
<accession>A0A7S7YG31</accession>
<evidence type="ECO:0008006" key="3">
    <source>
        <dbReference type="Google" id="ProtNLM"/>
    </source>
</evidence>
<organism evidence="1 2">
    <name type="scientific">Medusavirus stheno T3</name>
    <dbReference type="NCBI Taxonomy" id="3069717"/>
    <lineage>
        <taxon>Viruses</taxon>
        <taxon>Varidnaviria</taxon>
        <taxon>Bamfordvirae</taxon>
        <taxon>Nucleocytoviricota</taxon>
        <taxon>Megaviricetes</taxon>
        <taxon>Mamonoviridae</taxon>
        <taxon>Medusavirus</taxon>
        <taxon>Medusavirus sthenus</taxon>
    </lineage>
</organism>
<proteinExistence type="predicted"/>
<protein>
    <recommendedName>
        <fullName evidence="3">Ankyrin repeat-containing protein</fullName>
    </recommendedName>
</protein>
<evidence type="ECO:0000313" key="2">
    <source>
        <dbReference type="Proteomes" id="UP001162098"/>
    </source>
</evidence>